<dbReference type="SUPFAM" id="SSF52833">
    <property type="entry name" value="Thioredoxin-like"/>
    <property type="match status" value="1"/>
</dbReference>
<dbReference type="EMBL" id="AUZZ01001259">
    <property type="protein sequence ID" value="EQD65021.1"/>
    <property type="molecule type" value="Genomic_DNA"/>
</dbReference>
<dbReference type="EMBL" id="AUZY01004407">
    <property type="protein sequence ID" value="EQD63627.1"/>
    <property type="molecule type" value="Genomic_DNA"/>
</dbReference>
<comment type="similarity">
    <text evidence="1">Belongs to the SCO1/2 family.</text>
</comment>
<dbReference type="InterPro" id="IPR036249">
    <property type="entry name" value="Thioredoxin-like_sf"/>
</dbReference>
<evidence type="ECO:0000256" key="2">
    <source>
        <dbReference type="ARBA" id="ARBA00023008"/>
    </source>
</evidence>
<evidence type="ECO:0000256" key="1">
    <source>
        <dbReference type="ARBA" id="ARBA00010996"/>
    </source>
</evidence>
<dbReference type="PROSITE" id="PS51257">
    <property type="entry name" value="PROKAR_LIPOPROTEIN"/>
    <property type="match status" value="1"/>
</dbReference>
<dbReference type="InterPro" id="IPR003782">
    <property type="entry name" value="SCO1/SenC"/>
</dbReference>
<comment type="caution">
    <text evidence="5">The sequence shown here is derived from an EMBL/GenBank/DDBJ whole genome shotgun (WGS) entry which is preliminary data.</text>
</comment>
<dbReference type="PANTHER" id="PTHR12151">
    <property type="entry name" value="ELECTRON TRANSPORT PROTIN SCO1/SENC FAMILY MEMBER"/>
    <property type="match status" value="1"/>
</dbReference>
<name>T1AWM0_9ZZZZ</name>
<reference evidence="5" key="1">
    <citation type="submission" date="2013-08" db="EMBL/GenBank/DDBJ databases">
        <authorList>
            <person name="Mendez C."/>
            <person name="Richter M."/>
            <person name="Ferrer M."/>
            <person name="Sanchez J."/>
        </authorList>
    </citation>
    <scope>NUCLEOTIDE SEQUENCE</scope>
</reference>
<gene>
    <name evidence="4" type="ORF">B1B_06945</name>
    <name evidence="5" type="ORF">B2A_01753</name>
</gene>
<dbReference type="Gene3D" id="3.40.30.10">
    <property type="entry name" value="Glutaredoxin"/>
    <property type="match status" value="1"/>
</dbReference>
<organism evidence="5">
    <name type="scientific">mine drainage metagenome</name>
    <dbReference type="NCBI Taxonomy" id="410659"/>
    <lineage>
        <taxon>unclassified sequences</taxon>
        <taxon>metagenomes</taxon>
        <taxon>ecological metagenomes</taxon>
    </lineage>
</organism>
<feature type="domain" description="Thioredoxin" evidence="3">
    <location>
        <begin position="39"/>
        <end position="205"/>
    </location>
</feature>
<evidence type="ECO:0000313" key="4">
    <source>
        <dbReference type="EMBL" id="EQD63627.1"/>
    </source>
</evidence>
<accession>T1AWM0</accession>
<protein>
    <submittedName>
        <fullName evidence="4">Electron transport protein SCO1/SenC</fullName>
    </submittedName>
    <submittedName>
        <fullName evidence="5">Sco1/SenC family protein</fullName>
    </submittedName>
</protein>
<evidence type="ECO:0000313" key="5">
    <source>
        <dbReference type="EMBL" id="EQD65021.1"/>
    </source>
</evidence>
<dbReference type="PANTHER" id="PTHR12151:SF25">
    <property type="entry name" value="LINALOOL DEHYDRATASE_ISOMERASE DOMAIN-CONTAINING PROTEIN"/>
    <property type="match status" value="1"/>
</dbReference>
<sequence>MKRTLAQTAGLALTLAMLTLAGCIQRAAPPPALEVAQLFPTPRDVPAFTLTRSDGMPQTRADWKGRYTLVFMGYTNCPDICPTTLLTMHRMWTELKKAGVTDQVAVEFISVDPKRDTPKRLAEYVHGFDPSFTGATGSETQLEKLSKALLLPFKIVPGAHGDYSVDHSATVAIIGPDAREIGVFMPPLHAAPMAVDLQRMVAWKP</sequence>
<proteinExistence type="inferred from homology"/>
<keyword evidence="2" id="KW-0186">Copper</keyword>
<evidence type="ECO:0000259" key="3">
    <source>
        <dbReference type="PROSITE" id="PS51352"/>
    </source>
</evidence>
<dbReference type="CDD" id="cd02968">
    <property type="entry name" value="SCO"/>
    <property type="match status" value="1"/>
</dbReference>
<dbReference type="Pfam" id="PF02630">
    <property type="entry name" value="SCO1-SenC"/>
    <property type="match status" value="1"/>
</dbReference>
<dbReference type="InterPro" id="IPR013766">
    <property type="entry name" value="Thioredoxin_domain"/>
</dbReference>
<dbReference type="PROSITE" id="PS51352">
    <property type="entry name" value="THIOREDOXIN_2"/>
    <property type="match status" value="1"/>
</dbReference>
<reference evidence="5" key="2">
    <citation type="journal article" date="2014" name="ISME J.">
        <title>Microbial stratification in low pH oxic and suboxic macroscopic growths along an acid mine drainage.</title>
        <authorList>
            <person name="Mendez-Garcia C."/>
            <person name="Mesa V."/>
            <person name="Sprenger R.R."/>
            <person name="Richter M."/>
            <person name="Diez M.S."/>
            <person name="Solano J."/>
            <person name="Bargiela R."/>
            <person name="Golyshina O.V."/>
            <person name="Manteca A."/>
            <person name="Ramos J.L."/>
            <person name="Gallego J.R."/>
            <person name="Llorente I."/>
            <person name="Martins Dos Santos V.A."/>
            <person name="Jensen O.N."/>
            <person name="Pelaez A.I."/>
            <person name="Sanchez J."/>
            <person name="Ferrer M."/>
        </authorList>
    </citation>
    <scope>NUCLEOTIDE SEQUENCE</scope>
</reference>
<dbReference type="AlphaFoldDB" id="T1AWM0"/>